<proteinExistence type="predicted"/>
<accession>A0A7C5Q2W9</accession>
<dbReference type="InterPro" id="IPR010177">
    <property type="entry name" value="Paired_CXXCH_1"/>
</dbReference>
<feature type="region of interest" description="Disordered" evidence="1">
    <location>
        <begin position="229"/>
        <end position="262"/>
    </location>
</feature>
<dbReference type="AlphaFoldDB" id="A0A7C5Q2W9"/>
<evidence type="ECO:0000313" key="3">
    <source>
        <dbReference type="EMBL" id="HHJ64714.1"/>
    </source>
</evidence>
<dbReference type="EMBL" id="DRNB01000269">
    <property type="protein sequence ID" value="HHJ64714.1"/>
    <property type="molecule type" value="Genomic_DNA"/>
</dbReference>
<sequence length="262" mass="28803">MGEGSDMKVLIAAVVFCVLSAAGFSYGPHEGLDCLGCHDPHYAKAPKLFKVNNEVYPNPRTGEAINGISALCLGCHNLSQFGGANIRPIFLHMTHPVNVKPNPKIAKVPEQLLRDGELQCVSCHDPHPSNPFWKYLRVDTKKGTQVGKFCAVCHPAKADFKFYGLAGQLDIKVFSSMNEAVGAKAFSLTDPQLTIENPTPNYIKAFGPIRNDLAPAYTFVPFEPWIYNPDPKNLPPDLRKLIEKPKKKKKRGNEKKKGAPGP</sequence>
<dbReference type="Gene3D" id="1.10.1130.10">
    <property type="entry name" value="Flavocytochrome C3, Chain A"/>
    <property type="match status" value="1"/>
</dbReference>
<name>A0A7C5Q2W9_AQUAO</name>
<dbReference type="SUPFAM" id="SSF48695">
    <property type="entry name" value="Multiheme cytochromes"/>
    <property type="match status" value="1"/>
</dbReference>
<feature type="domain" description="Doubled CXXCH motif" evidence="2">
    <location>
        <begin position="119"/>
        <end position="158"/>
    </location>
</feature>
<gene>
    <name evidence="3" type="ORF">ENJ61_07385</name>
</gene>
<evidence type="ECO:0000259" key="2">
    <source>
        <dbReference type="Pfam" id="PF09699"/>
    </source>
</evidence>
<evidence type="ECO:0000256" key="1">
    <source>
        <dbReference type="SAM" id="MobiDB-lite"/>
    </source>
</evidence>
<feature type="compositionally biased region" description="Basic residues" evidence="1">
    <location>
        <begin position="245"/>
        <end position="254"/>
    </location>
</feature>
<dbReference type="Proteomes" id="UP000885792">
    <property type="component" value="Unassembled WGS sequence"/>
</dbReference>
<reference evidence="3" key="1">
    <citation type="journal article" date="2020" name="mSystems">
        <title>Genome- and Community-Level Interaction Insights into Carbon Utilization and Element Cycling Functions of Hydrothermarchaeota in Hydrothermal Sediment.</title>
        <authorList>
            <person name="Zhou Z."/>
            <person name="Liu Y."/>
            <person name="Xu W."/>
            <person name="Pan J."/>
            <person name="Luo Z.H."/>
            <person name="Li M."/>
        </authorList>
    </citation>
    <scope>NUCLEOTIDE SEQUENCE [LARGE SCALE GENOMIC DNA]</scope>
    <source>
        <strain evidence="3">HyVt-501</strain>
    </source>
</reference>
<dbReference type="Pfam" id="PF09699">
    <property type="entry name" value="Paired_CXXCH_1"/>
    <property type="match status" value="2"/>
</dbReference>
<dbReference type="InterPro" id="IPR036280">
    <property type="entry name" value="Multihaem_cyt_sf"/>
</dbReference>
<organism evidence="3">
    <name type="scientific">Aquifex aeolicus</name>
    <dbReference type="NCBI Taxonomy" id="63363"/>
    <lineage>
        <taxon>Bacteria</taxon>
        <taxon>Pseudomonadati</taxon>
        <taxon>Aquificota</taxon>
        <taxon>Aquificia</taxon>
        <taxon>Aquificales</taxon>
        <taxon>Aquificaceae</taxon>
        <taxon>Aquifex</taxon>
    </lineage>
</organism>
<comment type="caution">
    <text evidence="3">The sequence shown here is derived from an EMBL/GenBank/DDBJ whole genome shotgun (WGS) entry which is preliminary data.</text>
</comment>
<feature type="domain" description="Doubled CXXCH motif" evidence="2">
    <location>
        <begin position="31"/>
        <end position="77"/>
    </location>
</feature>
<protein>
    <recommendedName>
        <fullName evidence="2">Doubled CXXCH motif domain-containing protein</fullName>
    </recommendedName>
</protein>